<dbReference type="GO" id="GO:0016491">
    <property type="term" value="F:oxidoreductase activity"/>
    <property type="evidence" value="ECO:0007669"/>
    <property type="project" value="UniProtKB-KW"/>
</dbReference>
<comment type="caution">
    <text evidence="3">The sequence shown here is derived from an EMBL/GenBank/DDBJ whole genome shotgun (WGS) entry which is preliminary data.</text>
</comment>
<evidence type="ECO:0000256" key="1">
    <source>
        <dbReference type="ARBA" id="ARBA00006484"/>
    </source>
</evidence>
<keyword evidence="4" id="KW-1185">Reference proteome</keyword>
<protein>
    <recommendedName>
        <fullName evidence="5">Short-chain dehydrogenase</fullName>
    </recommendedName>
</protein>
<dbReference type="SUPFAM" id="SSF51735">
    <property type="entry name" value="NAD(P)-binding Rossmann-fold domains"/>
    <property type="match status" value="1"/>
</dbReference>
<dbReference type="PANTHER" id="PTHR44196">
    <property type="entry name" value="DEHYDROGENASE/REDUCTASE SDR FAMILY MEMBER 7B"/>
    <property type="match status" value="1"/>
</dbReference>
<dbReference type="Gene3D" id="3.40.50.720">
    <property type="entry name" value="NAD(P)-binding Rossmann-like Domain"/>
    <property type="match status" value="1"/>
</dbReference>
<dbReference type="RefSeq" id="WP_035259191.1">
    <property type="nucleotide sequence ID" value="NZ_JFKE01000004.1"/>
</dbReference>
<organism evidence="3 4">
    <name type="scientific">Actibacterium mucosum KCTC 23349</name>
    <dbReference type="NCBI Taxonomy" id="1454373"/>
    <lineage>
        <taxon>Bacteria</taxon>
        <taxon>Pseudomonadati</taxon>
        <taxon>Pseudomonadota</taxon>
        <taxon>Alphaproteobacteria</taxon>
        <taxon>Rhodobacterales</taxon>
        <taxon>Roseobacteraceae</taxon>
        <taxon>Actibacterium</taxon>
    </lineage>
</organism>
<dbReference type="Pfam" id="PF00106">
    <property type="entry name" value="adh_short"/>
    <property type="match status" value="1"/>
</dbReference>
<dbReference type="AlphaFoldDB" id="A0A037ZIR6"/>
<dbReference type="Proteomes" id="UP000026249">
    <property type="component" value="Unassembled WGS sequence"/>
</dbReference>
<dbReference type="EMBL" id="JFKE01000004">
    <property type="protein sequence ID" value="KAJ55412.1"/>
    <property type="molecule type" value="Genomic_DNA"/>
</dbReference>
<sequence>MSHVFLLFGASKGIGAACAMALARKGATVCVAARNKEQLETLGTEMGGKADVYDADVADARSVQTAVDAVIEKHKQIDTVINFAAFTGPLDRPVWELPPSVASDVIATNLNGPANIARACLPPMLERNKGALFFATSYFGDNVNAGMGAYGAARAGAHMLVHQLAAELNGSGVGAALVYPGITATDGLEAFRKARGNALQNAQVETPERMASLFVWAAMQSPWDINGASLSWDNPQHREQALNTI</sequence>
<dbReference type="CDD" id="cd05233">
    <property type="entry name" value="SDR_c"/>
    <property type="match status" value="1"/>
</dbReference>
<name>A0A037ZIR6_9RHOB</name>
<comment type="similarity">
    <text evidence="1">Belongs to the short-chain dehydrogenases/reductases (SDR) family.</text>
</comment>
<dbReference type="InterPro" id="IPR036291">
    <property type="entry name" value="NAD(P)-bd_dom_sf"/>
</dbReference>
<evidence type="ECO:0008006" key="5">
    <source>
        <dbReference type="Google" id="ProtNLM"/>
    </source>
</evidence>
<gene>
    <name evidence="3" type="ORF">ACMU_12000</name>
</gene>
<dbReference type="GO" id="GO:0016020">
    <property type="term" value="C:membrane"/>
    <property type="evidence" value="ECO:0007669"/>
    <property type="project" value="TreeGrafter"/>
</dbReference>
<evidence type="ECO:0000313" key="4">
    <source>
        <dbReference type="Proteomes" id="UP000026249"/>
    </source>
</evidence>
<reference evidence="3 4" key="1">
    <citation type="submission" date="2014-03" db="EMBL/GenBank/DDBJ databases">
        <title>Draft Genome Sequence of Actibacterium mucosum KCTC 23349, a Marine Alphaproteobacterium with Complex Ionic Requirements Isolated from Mediterranean Seawater at Malvarrosa Beach, Valencia, Spain.</title>
        <authorList>
            <person name="Arahal D.R."/>
            <person name="Shao Z."/>
            <person name="Lai Q."/>
            <person name="Pujalte M.J."/>
        </authorList>
    </citation>
    <scope>NUCLEOTIDE SEQUENCE [LARGE SCALE GENOMIC DNA]</scope>
    <source>
        <strain evidence="3 4">KCTC 23349</strain>
    </source>
</reference>
<dbReference type="InterPro" id="IPR002347">
    <property type="entry name" value="SDR_fam"/>
</dbReference>
<proteinExistence type="inferred from homology"/>
<evidence type="ECO:0000313" key="3">
    <source>
        <dbReference type="EMBL" id="KAJ55412.1"/>
    </source>
</evidence>
<dbReference type="PANTHER" id="PTHR44196:SF1">
    <property type="entry name" value="DEHYDROGENASE_REDUCTASE SDR FAMILY MEMBER 7B"/>
    <property type="match status" value="1"/>
</dbReference>
<dbReference type="OrthoDB" id="9810734at2"/>
<keyword evidence="2" id="KW-0560">Oxidoreductase</keyword>
<accession>A0A037ZIR6</accession>
<dbReference type="STRING" id="1454373.ACMU_12000"/>
<dbReference type="PRINTS" id="PR00081">
    <property type="entry name" value="GDHRDH"/>
</dbReference>
<evidence type="ECO:0000256" key="2">
    <source>
        <dbReference type="ARBA" id="ARBA00023002"/>
    </source>
</evidence>